<evidence type="ECO:0000256" key="2">
    <source>
        <dbReference type="ARBA" id="ARBA00022630"/>
    </source>
</evidence>
<keyword evidence="6" id="KW-0732">Signal</keyword>
<dbReference type="PANTHER" id="PTHR43400:SF7">
    <property type="entry name" value="FAD-DEPENDENT OXIDOREDUCTASE 2 FAD BINDING DOMAIN-CONTAINING PROTEIN"/>
    <property type="match status" value="1"/>
</dbReference>
<dbReference type="HOGENOM" id="CLU_011398_4_3_11"/>
<dbReference type="Proteomes" id="UP000002026">
    <property type="component" value="Chromosome"/>
</dbReference>
<evidence type="ECO:0000313" key="9">
    <source>
        <dbReference type="Proteomes" id="UP000002026"/>
    </source>
</evidence>
<dbReference type="InterPro" id="IPR027477">
    <property type="entry name" value="Succ_DH/fumarate_Rdtase_cat_sf"/>
</dbReference>
<protein>
    <submittedName>
        <fullName evidence="8">Succinate dehydrogenase/fumarate reductase flavoprotein subunit</fullName>
    </submittedName>
</protein>
<dbReference type="eggNOG" id="COG1053">
    <property type="taxonomic scope" value="Bacteria"/>
</dbReference>
<name>C7N4F1_SLAHD</name>
<organism evidence="8 9">
    <name type="scientific">Slackia heliotrinireducens (strain ATCC 29202 / DSM 20476 / NCTC 11029 / RHS 1)</name>
    <name type="common">Peptococcus heliotrinreducens</name>
    <dbReference type="NCBI Taxonomy" id="471855"/>
    <lineage>
        <taxon>Bacteria</taxon>
        <taxon>Bacillati</taxon>
        <taxon>Actinomycetota</taxon>
        <taxon>Coriobacteriia</taxon>
        <taxon>Eggerthellales</taxon>
        <taxon>Eggerthellaceae</taxon>
        <taxon>Slackia</taxon>
    </lineage>
</organism>
<feature type="domain" description="FAD-dependent oxidoreductase 2 FAD-binding" evidence="7">
    <location>
        <begin position="82"/>
        <end position="542"/>
    </location>
</feature>
<feature type="region of interest" description="Disordered" evidence="5">
    <location>
        <begin position="41"/>
        <end position="60"/>
    </location>
</feature>
<feature type="signal peptide" evidence="6">
    <location>
        <begin position="1"/>
        <end position="33"/>
    </location>
</feature>
<accession>C7N4F1</accession>
<gene>
    <name evidence="8" type="ordered locus">Shel_07280</name>
</gene>
<keyword evidence="4" id="KW-0560">Oxidoreductase</keyword>
<dbReference type="Pfam" id="PF00890">
    <property type="entry name" value="FAD_binding_2"/>
    <property type="match status" value="1"/>
</dbReference>
<dbReference type="SUPFAM" id="SSF56425">
    <property type="entry name" value="Succinate dehydrogenase/fumarate reductase flavoprotein, catalytic domain"/>
    <property type="match status" value="1"/>
</dbReference>
<evidence type="ECO:0000313" key="8">
    <source>
        <dbReference type="EMBL" id="ACV21786.1"/>
    </source>
</evidence>
<proteinExistence type="predicted"/>
<reference evidence="8 9" key="1">
    <citation type="journal article" date="2009" name="Stand. Genomic Sci.">
        <title>Complete genome sequence of Slackia heliotrinireducens type strain (RHS 1).</title>
        <authorList>
            <person name="Pukall R."/>
            <person name="Lapidus A."/>
            <person name="Nolan M."/>
            <person name="Copeland A."/>
            <person name="Glavina Del Rio T."/>
            <person name="Lucas S."/>
            <person name="Chen F."/>
            <person name="Tice H."/>
            <person name="Cheng J.F."/>
            <person name="Chertkov O."/>
            <person name="Bruce D."/>
            <person name="Goodwin L."/>
            <person name="Kuske C."/>
            <person name="Brettin T."/>
            <person name="Detter J.C."/>
            <person name="Han C."/>
            <person name="Pitluck S."/>
            <person name="Pati A."/>
            <person name="Mavrommatis K."/>
            <person name="Ivanova N."/>
            <person name="Ovchinnikova G."/>
            <person name="Chen A."/>
            <person name="Palaniappan K."/>
            <person name="Schneider S."/>
            <person name="Rohde M."/>
            <person name="Chain P."/>
            <person name="D'haeseleer P."/>
            <person name="Goker M."/>
            <person name="Bristow J."/>
            <person name="Eisen J.A."/>
            <person name="Markowitz V."/>
            <person name="Kyrpides N.C."/>
            <person name="Klenk H.P."/>
            <person name="Hugenholtz P."/>
        </authorList>
    </citation>
    <scope>NUCLEOTIDE SEQUENCE [LARGE SCALE GENOMIC DNA]</scope>
    <source>
        <strain evidence="9">ATCC 29202 / DSM 20476 / NCTC 11029 / RHS 1</strain>
    </source>
</reference>
<dbReference type="PROSITE" id="PS51257">
    <property type="entry name" value="PROKAR_LIPOPROTEIN"/>
    <property type="match status" value="1"/>
</dbReference>
<dbReference type="PRINTS" id="PR00411">
    <property type="entry name" value="PNDRDTASEI"/>
</dbReference>
<dbReference type="GO" id="GO:0033765">
    <property type="term" value="F:steroid dehydrogenase activity, acting on the CH-CH group of donors"/>
    <property type="evidence" value="ECO:0007669"/>
    <property type="project" value="UniProtKB-ARBA"/>
</dbReference>
<dbReference type="Gene3D" id="3.50.50.60">
    <property type="entry name" value="FAD/NAD(P)-binding domain"/>
    <property type="match status" value="1"/>
</dbReference>
<evidence type="ECO:0000256" key="5">
    <source>
        <dbReference type="SAM" id="MobiDB-lite"/>
    </source>
</evidence>
<keyword evidence="3" id="KW-0274">FAD</keyword>
<keyword evidence="2" id="KW-0285">Flavoprotein</keyword>
<dbReference type="EMBL" id="CP001684">
    <property type="protein sequence ID" value="ACV21786.1"/>
    <property type="molecule type" value="Genomic_DNA"/>
</dbReference>
<dbReference type="InterPro" id="IPR006311">
    <property type="entry name" value="TAT_signal"/>
</dbReference>
<evidence type="ECO:0000256" key="6">
    <source>
        <dbReference type="SAM" id="SignalP"/>
    </source>
</evidence>
<dbReference type="InterPro" id="IPR036188">
    <property type="entry name" value="FAD/NAD-bd_sf"/>
</dbReference>
<comment type="cofactor">
    <cofactor evidence="1">
        <name>FAD</name>
        <dbReference type="ChEBI" id="CHEBI:57692"/>
    </cofactor>
</comment>
<dbReference type="Gene3D" id="3.90.700.10">
    <property type="entry name" value="Succinate dehydrogenase/fumarate reductase flavoprotein, catalytic domain"/>
    <property type="match status" value="1"/>
</dbReference>
<dbReference type="PANTHER" id="PTHR43400">
    <property type="entry name" value="FUMARATE REDUCTASE"/>
    <property type="match status" value="1"/>
</dbReference>
<feature type="chain" id="PRO_5038681667" evidence="6">
    <location>
        <begin position="34"/>
        <end position="575"/>
    </location>
</feature>
<dbReference type="RefSeq" id="WP_012797890.1">
    <property type="nucleotide sequence ID" value="NC_013165.1"/>
</dbReference>
<keyword evidence="9" id="KW-1185">Reference proteome</keyword>
<evidence type="ECO:0000256" key="4">
    <source>
        <dbReference type="ARBA" id="ARBA00023002"/>
    </source>
</evidence>
<evidence type="ECO:0000256" key="3">
    <source>
        <dbReference type="ARBA" id="ARBA00022827"/>
    </source>
</evidence>
<dbReference type="PROSITE" id="PS51318">
    <property type="entry name" value="TAT"/>
    <property type="match status" value="1"/>
</dbReference>
<evidence type="ECO:0000259" key="7">
    <source>
        <dbReference type="Pfam" id="PF00890"/>
    </source>
</evidence>
<dbReference type="SUPFAM" id="SSF51905">
    <property type="entry name" value="FAD/NAD(P)-binding domain"/>
    <property type="match status" value="1"/>
</dbReference>
<sequence length="575" mass="60932">MKNSTNVAAKGMSRRSFLAGAGVFAASAGVMLAGCAPNTQSEQAAEPAQEAGEASSEAAAAPENDIWAIKELGEPDEVISADVAIVGGGGTGLAAAIQAVDLGLNPVVIERESSYGGSFVGTEGMTALETKYTRDNPPYLASAYYPDQPYGVKNAMNTCLNYHHWIPQHKLYENFFGQTAETIDWLEGHGQKFAEVIGIGAGPKIWHVYDKGDHGSTPGFEFMRTFSEEADRLGVTARFNTFARRVIIEDGKVAGLLCEGTDGSVLKVEAPVVMIGSGGYANNPEFLYGVSETKNENIQAMGMPIREGDGIKMAKAAGAAMAEGLGTVMWCGPVPIGAITASWTIDAYTAGVQPTLWLNQDGERFCKEDLWIDDFSAAGIQVRNQHKTYVLFTEADMLDWEANGPWGQCFSFGMPGTPLAEAREVLEPAAGVHIGDDLAALCAEVGLDAAAVQATVDRYNELCANAAGKDANDVTADEDFGKQAQYMHPVASGPYWLIETADGYYTTCGGIKVNEKVQVLDEDGEAIPGLYAGGSDAGGLYGDSYDVKFAPGSQAAWAMNSGRLAMKDAKEYLGK</sequence>
<dbReference type="KEGG" id="shi:Shel_07280"/>
<dbReference type="InterPro" id="IPR003953">
    <property type="entry name" value="FAD-dep_OxRdtase_2_FAD-bd"/>
</dbReference>
<dbReference type="AlphaFoldDB" id="C7N4F1"/>
<dbReference type="STRING" id="471855.Shel_07280"/>
<evidence type="ECO:0000256" key="1">
    <source>
        <dbReference type="ARBA" id="ARBA00001974"/>
    </source>
</evidence>
<dbReference type="InterPro" id="IPR050315">
    <property type="entry name" value="FAD-oxidoreductase_2"/>
</dbReference>